<feature type="transmembrane region" description="Helical" evidence="8">
    <location>
        <begin position="107"/>
        <end position="124"/>
    </location>
</feature>
<feature type="transmembrane region" description="Helical" evidence="8">
    <location>
        <begin position="166"/>
        <end position="184"/>
    </location>
</feature>
<gene>
    <name evidence="10" type="ORF">ISF6_4791</name>
</gene>
<evidence type="ECO:0000256" key="6">
    <source>
        <dbReference type="ARBA" id="ARBA00022989"/>
    </source>
</evidence>
<dbReference type="PRINTS" id="PR01035">
    <property type="entry name" value="TCRTETA"/>
</dbReference>
<feature type="transmembrane region" description="Helical" evidence="8">
    <location>
        <begin position="12"/>
        <end position="34"/>
    </location>
</feature>
<feature type="transmembrane region" description="Helical" evidence="8">
    <location>
        <begin position="375"/>
        <end position="396"/>
    </location>
</feature>
<dbReference type="AlphaFoldDB" id="A0A0K8P6P8"/>
<dbReference type="PROSITE" id="PS50850">
    <property type="entry name" value="MFS"/>
    <property type="match status" value="1"/>
</dbReference>
<dbReference type="GO" id="GO:0016020">
    <property type="term" value="C:membrane"/>
    <property type="evidence" value="ECO:0007669"/>
    <property type="project" value="UniProtKB-SubCell"/>
</dbReference>
<dbReference type="InterPro" id="IPR001958">
    <property type="entry name" value="Tet-R_TetA/multi-R_MdtG-like"/>
</dbReference>
<dbReference type="InterPro" id="IPR011701">
    <property type="entry name" value="MFS"/>
</dbReference>
<evidence type="ECO:0000256" key="8">
    <source>
        <dbReference type="SAM" id="Phobius"/>
    </source>
</evidence>
<keyword evidence="6 8" id="KW-1133">Transmembrane helix</keyword>
<evidence type="ECO:0000259" key="9">
    <source>
        <dbReference type="PROSITE" id="PS50850"/>
    </source>
</evidence>
<dbReference type="PANTHER" id="PTHR23504:SF15">
    <property type="entry name" value="MAJOR FACILITATOR SUPERFAMILY (MFS) PROFILE DOMAIN-CONTAINING PROTEIN"/>
    <property type="match status" value="1"/>
</dbReference>
<comment type="similarity">
    <text evidence="3">Belongs to the major facilitator superfamily. TCR/Tet family.</text>
</comment>
<evidence type="ECO:0000256" key="3">
    <source>
        <dbReference type="ARBA" id="ARBA00007520"/>
    </source>
</evidence>
<evidence type="ECO:0000313" key="10">
    <source>
        <dbReference type="EMBL" id="GAP38333.1"/>
    </source>
</evidence>
<dbReference type="PROSITE" id="PS00216">
    <property type="entry name" value="SUGAR_TRANSPORT_1"/>
    <property type="match status" value="1"/>
</dbReference>
<evidence type="ECO:0000256" key="1">
    <source>
        <dbReference type="ARBA" id="ARBA00003279"/>
    </source>
</evidence>
<feature type="transmembrane region" description="Helical" evidence="8">
    <location>
        <begin position="136"/>
        <end position="160"/>
    </location>
</feature>
<feature type="transmembrane region" description="Helical" evidence="8">
    <location>
        <begin position="78"/>
        <end position="101"/>
    </location>
</feature>
<comment type="caution">
    <text evidence="10">The sequence shown here is derived from an EMBL/GenBank/DDBJ whole genome shotgun (WGS) entry which is preliminary data.</text>
</comment>
<keyword evidence="11" id="KW-1185">Reference proteome</keyword>
<reference evidence="10 11" key="2">
    <citation type="journal article" date="2016" name="Science">
        <title>A bacterium that degrades and assimilates poly(ethylene terephthalate).</title>
        <authorList>
            <person name="Yoshida S."/>
            <person name="Hiraga K."/>
            <person name="Takehana T."/>
            <person name="Taniguchi I."/>
            <person name="Yamaji H."/>
            <person name="Maeda Y."/>
            <person name="Toyohara K."/>
            <person name="Miyamoto K."/>
            <person name="Kimura Y."/>
            <person name="Oda K."/>
        </authorList>
    </citation>
    <scope>NUCLEOTIDE SEQUENCE [LARGE SCALE GENOMIC DNA]</scope>
    <source>
        <strain evidence="11">NBRC 110686 / TISTR 2288 / 201-F6</strain>
    </source>
</reference>
<keyword evidence="7 8" id="KW-0472">Membrane</keyword>
<dbReference type="Gene3D" id="1.20.1250.20">
    <property type="entry name" value="MFS general substrate transporter like domains"/>
    <property type="match status" value="1"/>
</dbReference>
<keyword evidence="4" id="KW-0813">Transport</keyword>
<protein>
    <submittedName>
        <fullName evidence="10">Tetracycline-efflux transporter</fullName>
    </submittedName>
</protein>
<dbReference type="GO" id="GO:0022857">
    <property type="term" value="F:transmembrane transporter activity"/>
    <property type="evidence" value="ECO:0007669"/>
    <property type="project" value="InterPro"/>
</dbReference>
<dbReference type="InterPro" id="IPR036259">
    <property type="entry name" value="MFS_trans_sf"/>
</dbReference>
<organism evidence="10 11">
    <name type="scientific">Piscinibacter sakaiensis</name>
    <name type="common">Ideonella sakaiensis</name>
    <dbReference type="NCBI Taxonomy" id="1547922"/>
    <lineage>
        <taxon>Bacteria</taxon>
        <taxon>Pseudomonadati</taxon>
        <taxon>Pseudomonadota</taxon>
        <taxon>Betaproteobacteria</taxon>
        <taxon>Burkholderiales</taxon>
        <taxon>Sphaerotilaceae</taxon>
        <taxon>Piscinibacter</taxon>
    </lineage>
</organism>
<dbReference type="InterPro" id="IPR005829">
    <property type="entry name" value="Sugar_transporter_CS"/>
</dbReference>
<feature type="transmembrane region" description="Helical" evidence="8">
    <location>
        <begin position="341"/>
        <end position="363"/>
    </location>
</feature>
<feature type="transmembrane region" description="Helical" evidence="8">
    <location>
        <begin position="307"/>
        <end position="329"/>
    </location>
</feature>
<comment type="subcellular location">
    <subcellularLocation>
        <location evidence="2">Membrane</location>
        <topology evidence="2">Multi-pass membrane protein</topology>
    </subcellularLocation>
</comment>
<dbReference type="EMBL" id="BBYR01000073">
    <property type="protein sequence ID" value="GAP38333.1"/>
    <property type="molecule type" value="Genomic_DNA"/>
</dbReference>
<feature type="transmembrane region" description="Helical" evidence="8">
    <location>
        <begin position="253"/>
        <end position="271"/>
    </location>
</feature>
<feature type="transmembrane region" description="Helical" evidence="8">
    <location>
        <begin position="283"/>
        <end position="301"/>
    </location>
</feature>
<reference evidence="11" key="1">
    <citation type="submission" date="2015-07" db="EMBL/GenBank/DDBJ databases">
        <title>Discovery of a poly(ethylene terephthalate assimilation.</title>
        <authorList>
            <person name="Yoshida S."/>
            <person name="Hiraga K."/>
            <person name="Takehana T."/>
            <person name="Taniguchi I."/>
            <person name="Yamaji H."/>
            <person name="Maeda Y."/>
            <person name="Toyohara K."/>
            <person name="Miyamoto K."/>
            <person name="Kimura Y."/>
            <person name="Oda K."/>
        </authorList>
    </citation>
    <scope>NUCLEOTIDE SEQUENCE [LARGE SCALE GENOMIC DNA]</scope>
    <source>
        <strain evidence="11">NBRC 110686 / TISTR 2288 / 201-F6</strain>
    </source>
</reference>
<comment type="function">
    <text evidence="1">Resistance to tetracycline by an active tetracycline efflux. This is an energy-dependent process that decreases the accumulation of the antibiotic in whole cells. This protein functions as a metal-tetracycline/H(+) antiporter.</text>
</comment>
<evidence type="ECO:0000256" key="5">
    <source>
        <dbReference type="ARBA" id="ARBA00022692"/>
    </source>
</evidence>
<evidence type="ECO:0000256" key="7">
    <source>
        <dbReference type="ARBA" id="ARBA00023136"/>
    </source>
</evidence>
<evidence type="ECO:0000256" key="2">
    <source>
        <dbReference type="ARBA" id="ARBA00004141"/>
    </source>
</evidence>
<evidence type="ECO:0000256" key="4">
    <source>
        <dbReference type="ARBA" id="ARBA00022448"/>
    </source>
</evidence>
<feature type="domain" description="Major facilitator superfamily (MFS) profile" evidence="9">
    <location>
        <begin position="8"/>
        <end position="403"/>
    </location>
</feature>
<dbReference type="SUPFAM" id="SSF103473">
    <property type="entry name" value="MFS general substrate transporter"/>
    <property type="match status" value="1"/>
</dbReference>
<evidence type="ECO:0000313" key="11">
    <source>
        <dbReference type="Proteomes" id="UP000037660"/>
    </source>
</evidence>
<sequence>MPAARPAAMRFILITVLIDMVSIGLIVPVLPLIVGTFTASPTEQTFWFGVVTFSFGLANFLASPVLGALSDRYGRRPVLLLGFTGLATSFFVTGLATALWMLIAVRLFSGAMQSNAAVANAYVADITAPEDRARRFGLLGAMFGLGFILGPAAGGLLGAIDVHLPFFVAGTLAVLNGLYGWFVLPESLPPERRRPFEWRRANPVSALRGLAALRGVGSLVAVIGLASLAQFTLHTSWVLYTTFKFGWGPAQNGASLFFVGLTSAFVQGFLLKHLLARFSPQRLASVGLVASSLTYLGFGLASQGWMMYAVILVGTLIGGGAQAAMQSLVSNAAGATEQGRTMGAVASLNSLSAVLAPVLSATLLGLVSHRPQGDAWIGLPFFFCALMQAVGASIAISHFRRHRREASAAAAA</sequence>
<name>A0A0K8P6P8_PISS1</name>
<dbReference type="Pfam" id="PF07690">
    <property type="entry name" value="MFS_1"/>
    <property type="match status" value="1"/>
</dbReference>
<accession>A0A0K8P6P8</accession>
<feature type="transmembrane region" description="Helical" evidence="8">
    <location>
        <begin position="205"/>
        <end position="233"/>
    </location>
</feature>
<proteinExistence type="inferred from homology"/>
<dbReference type="InterPro" id="IPR020846">
    <property type="entry name" value="MFS_dom"/>
</dbReference>
<feature type="transmembrane region" description="Helical" evidence="8">
    <location>
        <begin position="46"/>
        <end position="66"/>
    </location>
</feature>
<dbReference type="STRING" id="1547922.ISF6_4791"/>
<keyword evidence="5 8" id="KW-0812">Transmembrane</keyword>
<dbReference type="PANTHER" id="PTHR23504">
    <property type="entry name" value="MAJOR FACILITATOR SUPERFAMILY DOMAIN-CONTAINING PROTEIN 10"/>
    <property type="match status" value="1"/>
</dbReference>
<dbReference type="Proteomes" id="UP000037660">
    <property type="component" value="Unassembled WGS sequence"/>
</dbReference>